<name>A0ACB0FJM6_RANTA</name>
<dbReference type="EMBL" id="OX596092">
    <property type="protein sequence ID" value="CAI9712942.1"/>
    <property type="molecule type" value="Genomic_DNA"/>
</dbReference>
<proteinExistence type="predicted"/>
<protein>
    <submittedName>
        <fullName evidence="1">Uncharacterized protein</fullName>
    </submittedName>
</protein>
<evidence type="ECO:0000313" key="2">
    <source>
        <dbReference type="Proteomes" id="UP001162501"/>
    </source>
</evidence>
<reference evidence="1" key="1">
    <citation type="submission" date="2023-05" db="EMBL/GenBank/DDBJ databases">
        <authorList>
            <consortium name="ELIXIR-Norway"/>
        </authorList>
    </citation>
    <scope>NUCLEOTIDE SEQUENCE</scope>
</reference>
<accession>A0ACB0FJM6</accession>
<evidence type="ECO:0000313" key="1">
    <source>
        <dbReference type="EMBL" id="CAI9712942.1"/>
    </source>
</evidence>
<gene>
    <name evidence="1" type="ORF">MRATA1EN3_LOCUS24155</name>
</gene>
<dbReference type="Proteomes" id="UP001162501">
    <property type="component" value="Chromosome 8"/>
</dbReference>
<sequence length="273" mass="29984">MFQLWKLVLLCGLLAGTSASFLDNIGKDVLRKLKSGLEEGLDNLDSTLEMEIVFAAILGQLKAAEEDPEKTEETKNLLEQLISGIFEVVEGLTGVKISNLHILDITFEETSDGKGAIVKIPITAEVNVNLPLLGEIVDLDLNVDLQTSVSIETGDETSDSKVVVGECTNDPESISLTVLHRRFGLLNDVVDIGVNLVRRVVSSLVQDELCPRFRELLESLDAECVKKLIETAAQNDVRKRTGQIWVQTLDLLLSNCAVLVNWLRLSGPRVPPR</sequence>
<organism evidence="1 2">
    <name type="scientific">Rangifer tarandus platyrhynchus</name>
    <name type="common">Svalbard reindeer</name>
    <dbReference type="NCBI Taxonomy" id="3082113"/>
    <lineage>
        <taxon>Eukaryota</taxon>
        <taxon>Metazoa</taxon>
        <taxon>Chordata</taxon>
        <taxon>Craniata</taxon>
        <taxon>Vertebrata</taxon>
        <taxon>Euteleostomi</taxon>
        <taxon>Mammalia</taxon>
        <taxon>Eutheria</taxon>
        <taxon>Laurasiatheria</taxon>
        <taxon>Artiodactyla</taxon>
        <taxon>Ruminantia</taxon>
        <taxon>Pecora</taxon>
        <taxon>Cervidae</taxon>
        <taxon>Odocoileinae</taxon>
        <taxon>Rangifer</taxon>
    </lineage>
</organism>